<dbReference type="EMBL" id="GG662603">
    <property type="protein sequence ID" value="EAS01449.2"/>
    <property type="molecule type" value="Genomic_DNA"/>
</dbReference>
<protein>
    <submittedName>
        <fullName evidence="1">Uncharacterized protein</fullName>
    </submittedName>
</protein>
<dbReference type="AlphaFoldDB" id="I7MLA0"/>
<dbReference type="GeneID" id="7840030"/>
<dbReference type="RefSeq" id="XP_001021695.2">
    <property type="nucleotide sequence ID" value="XM_001021695.2"/>
</dbReference>
<reference evidence="2" key="1">
    <citation type="journal article" date="2006" name="PLoS Biol.">
        <title>Macronuclear genome sequence of the ciliate Tetrahymena thermophila, a model eukaryote.</title>
        <authorList>
            <person name="Eisen J.A."/>
            <person name="Coyne R.S."/>
            <person name="Wu M."/>
            <person name="Wu D."/>
            <person name="Thiagarajan M."/>
            <person name="Wortman J.R."/>
            <person name="Badger J.H."/>
            <person name="Ren Q."/>
            <person name="Amedeo P."/>
            <person name="Jones K.M."/>
            <person name="Tallon L.J."/>
            <person name="Delcher A.L."/>
            <person name="Salzberg S.L."/>
            <person name="Silva J.C."/>
            <person name="Haas B.J."/>
            <person name="Majoros W.H."/>
            <person name="Farzad M."/>
            <person name="Carlton J.M."/>
            <person name="Smith R.K. Jr."/>
            <person name="Garg J."/>
            <person name="Pearlman R.E."/>
            <person name="Karrer K.M."/>
            <person name="Sun L."/>
            <person name="Manning G."/>
            <person name="Elde N.C."/>
            <person name="Turkewitz A.P."/>
            <person name="Asai D.J."/>
            <person name="Wilkes D.E."/>
            <person name="Wang Y."/>
            <person name="Cai H."/>
            <person name="Collins K."/>
            <person name="Stewart B.A."/>
            <person name="Lee S.R."/>
            <person name="Wilamowska K."/>
            <person name="Weinberg Z."/>
            <person name="Ruzzo W.L."/>
            <person name="Wloga D."/>
            <person name="Gaertig J."/>
            <person name="Frankel J."/>
            <person name="Tsao C.-C."/>
            <person name="Gorovsky M.A."/>
            <person name="Keeling P.J."/>
            <person name="Waller R.F."/>
            <person name="Patron N.J."/>
            <person name="Cherry J.M."/>
            <person name="Stover N.A."/>
            <person name="Krieger C.J."/>
            <person name="del Toro C."/>
            <person name="Ryder H.F."/>
            <person name="Williamson S.C."/>
            <person name="Barbeau R.A."/>
            <person name="Hamilton E.P."/>
            <person name="Orias E."/>
        </authorList>
    </citation>
    <scope>NUCLEOTIDE SEQUENCE [LARGE SCALE GENOMIC DNA]</scope>
    <source>
        <strain evidence="2">SB210</strain>
    </source>
</reference>
<gene>
    <name evidence="1" type="ORF">TTHERM_00151620</name>
</gene>
<organism evidence="1 2">
    <name type="scientific">Tetrahymena thermophila (strain SB210)</name>
    <dbReference type="NCBI Taxonomy" id="312017"/>
    <lineage>
        <taxon>Eukaryota</taxon>
        <taxon>Sar</taxon>
        <taxon>Alveolata</taxon>
        <taxon>Ciliophora</taxon>
        <taxon>Intramacronucleata</taxon>
        <taxon>Oligohymenophorea</taxon>
        <taxon>Hymenostomatida</taxon>
        <taxon>Tetrahymenina</taxon>
        <taxon>Tetrahymenidae</taxon>
        <taxon>Tetrahymena</taxon>
    </lineage>
</organism>
<dbReference type="Proteomes" id="UP000009168">
    <property type="component" value="Unassembled WGS sequence"/>
</dbReference>
<evidence type="ECO:0000313" key="1">
    <source>
        <dbReference type="EMBL" id="EAS01449.2"/>
    </source>
</evidence>
<dbReference type="InParanoid" id="I7MLA0"/>
<accession>I7MLA0</accession>
<keyword evidence="2" id="KW-1185">Reference proteome</keyword>
<sequence>MGQEDIMQTSLDSRPKKQNLINRARSISTSATINCNNENRLKNNLFLSRKNDIFQRAYNQNNIQKSFKITKNKQNNIVKIEDQSTIGSIRPKNYSIFSNSSNMSSSQTKYSQLLEDQSDNIIQKNVKRRKNSNCSTISNQNSINFHIGTDQTIPSQNGQKTRIDSPLSSCKKKVELNIEVSQKQRVKNFNTLKNHISFSKNNERYQCFAEDSIIDEISIGTNPKSPKSICSTKCSPRSRILSFFSYTDYQQNLENIHSQPKNFQKQQRIYFYDIKKYLFNCYDEFDHKRFGTILNQDSPLDYNFLKDFIQINQRFISDNLSFQIASLEKMHINNYRVSIDCLLKLQIAKKDAQSIQNYIKQLEDYYNKKQKNLSAVYRNKMLKFNKANGKVQLSVDDFIKSPFDLVLIIDYNNEFQKQIQQTIHQILDQTNQHSRICLIFPDFIRGKCVRTDLLICNNENKQILQDLIQKNLFNCQIDQINNDYLEYLEDEEQKKQIQKCSYFQFLKSKAGFHEIAFQHAFLTLTQKTYINYQQSIFLISDGYNPPNLETIRNKFNYFSTQNNYNLHNIDENLSFKVFQYCSKNQTDESLFNLSQLKGGRYFYVQRIDDLQHVVNQAMNDLNSNVAFSTIASVDLTNHSQINLKSKDQFIENFSQTRPRQTSIANSILYNQQINFEYLDEEQEIIRSDLQEGKNQNPQKNIKEKIVEAQISGQKLFTQEISKLYGGQLIWFQESSQSISIKIQHFRHGQQKIFPFCIDLKPSNLLAQSEIAEFTIANGTCLFFASSEKFHSKAFTVIYQKKFCSCQAEIHFYLNKNQTYNISTLNFHTSSRQISYNQMNLEKNQASGFEIVKYITYYEFIESLEQIIESYLQKSISKQEFMTKIRQILLKNPQKSLGNFLYQVQSLLSYLNDSERNIIATLYFKSVIQSCKLQC</sequence>
<name>I7MLA0_TETTS</name>
<proteinExistence type="predicted"/>
<dbReference type="KEGG" id="tet:TTHERM_00151620"/>
<evidence type="ECO:0000313" key="2">
    <source>
        <dbReference type="Proteomes" id="UP000009168"/>
    </source>
</evidence>